<dbReference type="AlphaFoldDB" id="A0AAN1W0L1"/>
<dbReference type="Proteomes" id="UP001319121">
    <property type="component" value="Chromosome"/>
</dbReference>
<dbReference type="SUPFAM" id="SSF141868">
    <property type="entry name" value="EAL domain-like"/>
    <property type="match status" value="1"/>
</dbReference>
<organism evidence="2 3">
    <name type="scientific">Ferrigenium kumadai</name>
    <dbReference type="NCBI Taxonomy" id="1682490"/>
    <lineage>
        <taxon>Bacteria</taxon>
        <taxon>Pseudomonadati</taxon>
        <taxon>Pseudomonadota</taxon>
        <taxon>Betaproteobacteria</taxon>
        <taxon>Nitrosomonadales</taxon>
        <taxon>Gallionellaceae</taxon>
        <taxon>Ferrigenium</taxon>
    </lineage>
</organism>
<dbReference type="PANTHER" id="PTHR33121:SF76">
    <property type="entry name" value="SIGNALING PROTEIN"/>
    <property type="match status" value="1"/>
</dbReference>
<dbReference type="KEGG" id="fku:FGKAn22_21830"/>
<keyword evidence="3" id="KW-1185">Reference proteome</keyword>
<dbReference type="PROSITE" id="PS50883">
    <property type="entry name" value="EAL"/>
    <property type="match status" value="1"/>
</dbReference>
<dbReference type="Pfam" id="PF00563">
    <property type="entry name" value="EAL"/>
    <property type="match status" value="1"/>
</dbReference>
<feature type="domain" description="EAL" evidence="1">
    <location>
        <begin position="26"/>
        <end position="274"/>
    </location>
</feature>
<proteinExistence type="predicted"/>
<dbReference type="EMBL" id="AP019536">
    <property type="protein sequence ID" value="BBJ00491.1"/>
    <property type="molecule type" value="Genomic_DNA"/>
</dbReference>
<dbReference type="RefSeq" id="WP_212785723.1">
    <property type="nucleotide sequence ID" value="NZ_AP019536.1"/>
</dbReference>
<sequence length="274" mass="30745">MPTLHRLNALQKELRDTLSLNDDYRLEVHGDEVRANFIGLQLRSAFQPIVDLARNAPLGYEALLRAFDQKGNAVAPPAAFRQAEVAERLVKFDRLCRTLHTLNYLNMGKGNGLLFLNVHPELLVAVNSHGKVFEQVLHHHDVPTNEVVIEINESAVSEEKLLAAAIANYRERGYRIAIDDFGKEHSNLERLWTLSPEYVKLDGGIIQQAEVNPRLQRILPKLVEIVRELGAEVVVEGIETQSQLELARHAGVHLVQGYLLGRPAAAQQWVMEAA</sequence>
<evidence type="ECO:0000259" key="1">
    <source>
        <dbReference type="PROSITE" id="PS50883"/>
    </source>
</evidence>
<evidence type="ECO:0000313" key="3">
    <source>
        <dbReference type="Proteomes" id="UP001319121"/>
    </source>
</evidence>
<dbReference type="Gene3D" id="3.20.20.450">
    <property type="entry name" value="EAL domain"/>
    <property type="match status" value="1"/>
</dbReference>
<dbReference type="InterPro" id="IPR035919">
    <property type="entry name" value="EAL_sf"/>
</dbReference>
<accession>A0AAN1W0L1</accession>
<dbReference type="CDD" id="cd01948">
    <property type="entry name" value="EAL"/>
    <property type="match status" value="1"/>
</dbReference>
<gene>
    <name evidence="2" type="ORF">FGKAn22_21830</name>
</gene>
<name>A0AAN1W0L1_9PROT</name>
<dbReference type="SMART" id="SM00052">
    <property type="entry name" value="EAL"/>
    <property type="match status" value="1"/>
</dbReference>
<protein>
    <recommendedName>
        <fullName evidence="1">EAL domain-containing protein</fullName>
    </recommendedName>
</protein>
<reference evidence="2 3" key="1">
    <citation type="submission" date="2019-03" db="EMBL/GenBank/DDBJ databases">
        <title>Complete genome sequence of Ferrigenium kumadai strain An22, a microaerophilic iron-oxidizing bacterium isolated from a paddy field soil.</title>
        <authorList>
            <person name="Watanabe T."/>
            <person name="Asakawa S."/>
        </authorList>
    </citation>
    <scope>NUCLEOTIDE SEQUENCE [LARGE SCALE GENOMIC DNA]</scope>
    <source>
        <strain evidence="2 3">An22</strain>
    </source>
</reference>
<dbReference type="GO" id="GO:0071111">
    <property type="term" value="F:cyclic-guanylate-specific phosphodiesterase activity"/>
    <property type="evidence" value="ECO:0007669"/>
    <property type="project" value="InterPro"/>
</dbReference>
<evidence type="ECO:0000313" key="2">
    <source>
        <dbReference type="EMBL" id="BBJ00491.1"/>
    </source>
</evidence>
<dbReference type="PANTHER" id="PTHR33121">
    <property type="entry name" value="CYCLIC DI-GMP PHOSPHODIESTERASE PDEF"/>
    <property type="match status" value="1"/>
</dbReference>
<dbReference type="InterPro" id="IPR001633">
    <property type="entry name" value="EAL_dom"/>
</dbReference>
<dbReference type="InterPro" id="IPR050706">
    <property type="entry name" value="Cyclic-di-GMP_PDE-like"/>
</dbReference>